<evidence type="ECO:0000256" key="2">
    <source>
        <dbReference type="SAM" id="MobiDB-lite"/>
    </source>
</evidence>
<comment type="similarity">
    <text evidence="1">Belongs to the pseudouridine synthase RluA family.</text>
</comment>
<feature type="domain" description="Pseudouridine synthase RsuA/RluA-like" evidence="3">
    <location>
        <begin position="213"/>
        <end position="298"/>
    </location>
</feature>
<organism evidence="4 5">
    <name type="scientific">Polarella glacialis</name>
    <name type="common">Dinoflagellate</name>
    <dbReference type="NCBI Taxonomy" id="89957"/>
    <lineage>
        <taxon>Eukaryota</taxon>
        <taxon>Sar</taxon>
        <taxon>Alveolata</taxon>
        <taxon>Dinophyceae</taxon>
        <taxon>Suessiales</taxon>
        <taxon>Suessiaceae</taxon>
        <taxon>Polarella</taxon>
    </lineage>
</organism>
<gene>
    <name evidence="4" type="ORF">PGLA1383_LOCUS11442</name>
</gene>
<dbReference type="InterPro" id="IPR006145">
    <property type="entry name" value="PsdUridine_synth_RsuA/RluA"/>
</dbReference>
<evidence type="ECO:0000313" key="4">
    <source>
        <dbReference type="EMBL" id="CAE8592820.1"/>
    </source>
</evidence>
<dbReference type="SUPFAM" id="SSF55120">
    <property type="entry name" value="Pseudouridine synthase"/>
    <property type="match status" value="1"/>
</dbReference>
<dbReference type="GO" id="GO:0000455">
    <property type="term" value="P:enzyme-directed rRNA pseudouridine synthesis"/>
    <property type="evidence" value="ECO:0007669"/>
    <property type="project" value="TreeGrafter"/>
</dbReference>
<comment type="caution">
    <text evidence="4">The sequence shown here is derived from an EMBL/GenBank/DDBJ whole genome shotgun (WGS) entry which is preliminary data.</text>
</comment>
<dbReference type="OrthoDB" id="428753at2759"/>
<dbReference type="PANTHER" id="PTHR21600">
    <property type="entry name" value="MITOCHONDRIAL RNA PSEUDOURIDINE SYNTHASE"/>
    <property type="match status" value="1"/>
</dbReference>
<evidence type="ECO:0000259" key="3">
    <source>
        <dbReference type="Pfam" id="PF00849"/>
    </source>
</evidence>
<dbReference type="AlphaFoldDB" id="A0A813E5C8"/>
<reference evidence="4" key="1">
    <citation type="submission" date="2021-02" db="EMBL/GenBank/DDBJ databases">
        <authorList>
            <person name="Dougan E. K."/>
            <person name="Rhodes N."/>
            <person name="Thang M."/>
            <person name="Chan C."/>
        </authorList>
    </citation>
    <scope>NUCLEOTIDE SEQUENCE</scope>
</reference>
<keyword evidence="5" id="KW-1185">Reference proteome</keyword>
<dbReference type="Proteomes" id="UP000654075">
    <property type="component" value="Unassembled WGS sequence"/>
</dbReference>
<evidence type="ECO:0000256" key="1">
    <source>
        <dbReference type="ARBA" id="ARBA00010876"/>
    </source>
</evidence>
<dbReference type="InterPro" id="IPR050188">
    <property type="entry name" value="RluA_PseudoU_synthase"/>
</dbReference>
<proteinExistence type="inferred from homology"/>
<dbReference type="Gene3D" id="3.30.2350.10">
    <property type="entry name" value="Pseudouridine synthase"/>
    <property type="match status" value="1"/>
</dbReference>
<sequence length="352" mass="38684">MWIFPEAQDPRESTLLDVHKAQSGIARLSVSSEGYRVITIGFEVMETLPDLIVAPDQQISEVLIELPTGFTHLVEKLTDFQLMNEDRLTITMNLNRPNYPGGCSRKSDPAVMATFAMRAPKSRLLTSLVGSVNGLSAALSAMEFAFDCLTAAAVRPSFGSGGLAALPVLLAVLLTLGLSMHLRCEAEGFHHLALLKSELSHRIKLFDVDVRGYVVLCHGHVQPVPGVLRISARIREGAVRGRSTFGERCRTDPRGKPALTKVSVLGHQRRDAREEALSLVGISILTGRQHQIRVHLQHVGHPTVYDARYLEPSVLLQGLELRDVLRAPADCPAPRPLPERHRSELSLRGAYL</sequence>
<dbReference type="GO" id="GO:0003723">
    <property type="term" value="F:RNA binding"/>
    <property type="evidence" value="ECO:0007669"/>
    <property type="project" value="InterPro"/>
</dbReference>
<dbReference type="EMBL" id="CAJNNV010005900">
    <property type="protein sequence ID" value="CAE8592820.1"/>
    <property type="molecule type" value="Genomic_DNA"/>
</dbReference>
<feature type="region of interest" description="Disordered" evidence="2">
    <location>
        <begin position="330"/>
        <end position="352"/>
    </location>
</feature>
<dbReference type="Pfam" id="PF00849">
    <property type="entry name" value="PseudoU_synth_2"/>
    <property type="match status" value="1"/>
</dbReference>
<dbReference type="PANTHER" id="PTHR21600:SF87">
    <property type="entry name" value="RNA PSEUDOURIDYLATE SYNTHASE DOMAIN-CONTAINING PROTEIN 1"/>
    <property type="match status" value="1"/>
</dbReference>
<protein>
    <recommendedName>
        <fullName evidence="3">Pseudouridine synthase RsuA/RluA-like domain-containing protein</fullName>
    </recommendedName>
</protein>
<accession>A0A813E5C8</accession>
<evidence type="ECO:0000313" key="5">
    <source>
        <dbReference type="Proteomes" id="UP000654075"/>
    </source>
</evidence>
<name>A0A813E5C8_POLGL</name>
<dbReference type="GO" id="GO:0009982">
    <property type="term" value="F:pseudouridine synthase activity"/>
    <property type="evidence" value="ECO:0007669"/>
    <property type="project" value="InterPro"/>
</dbReference>
<dbReference type="InterPro" id="IPR020103">
    <property type="entry name" value="PsdUridine_synth_cat_dom_sf"/>
</dbReference>